<comment type="caution">
    <text evidence="2">The sequence shown here is derived from an EMBL/GenBank/DDBJ whole genome shotgun (WGS) entry which is preliminary data.</text>
</comment>
<keyword evidence="3" id="KW-1185">Reference proteome</keyword>
<keyword evidence="1" id="KW-0812">Transmembrane</keyword>
<reference evidence="2 3" key="1">
    <citation type="submission" date="2021-06" db="EMBL/GenBank/DDBJ databases">
        <authorList>
            <person name="Sun Q."/>
            <person name="Li D."/>
        </authorList>
    </citation>
    <scope>NUCLEOTIDE SEQUENCE [LARGE SCALE GENOMIC DNA]</scope>
    <source>
        <strain evidence="2 3">MSJ-11</strain>
    </source>
</reference>
<dbReference type="RefSeq" id="WP_216439892.1">
    <property type="nucleotide sequence ID" value="NZ_JAHLQF010000003.1"/>
</dbReference>
<gene>
    <name evidence="2" type="ORF">KQI86_13435</name>
</gene>
<keyword evidence="1" id="KW-0472">Membrane</keyword>
<dbReference type="NCBIfam" id="TIGR02532">
    <property type="entry name" value="IV_pilin_GFxxxE"/>
    <property type="match status" value="1"/>
</dbReference>
<evidence type="ECO:0000256" key="1">
    <source>
        <dbReference type="SAM" id="Phobius"/>
    </source>
</evidence>
<name>A0ABS6EJF1_9CLOT</name>
<keyword evidence="1" id="KW-1133">Transmembrane helix</keyword>
<dbReference type="InterPro" id="IPR012902">
    <property type="entry name" value="N_methyl_site"/>
</dbReference>
<proteinExistence type="predicted"/>
<dbReference type="EMBL" id="JAHLQF010000003">
    <property type="protein sequence ID" value="MBU5485340.1"/>
    <property type="molecule type" value="Genomic_DNA"/>
</dbReference>
<protein>
    <submittedName>
        <fullName evidence="2">Type II secretion system GspH family protein</fullName>
    </submittedName>
</protein>
<evidence type="ECO:0000313" key="2">
    <source>
        <dbReference type="EMBL" id="MBU5485340.1"/>
    </source>
</evidence>
<dbReference type="Pfam" id="PF07963">
    <property type="entry name" value="N_methyl"/>
    <property type="match status" value="1"/>
</dbReference>
<organism evidence="2 3">
    <name type="scientific">Clostridium mobile</name>
    <dbReference type="NCBI Taxonomy" id="2841512"/>
    <lineage>
        <taxon>Bacteria</taxon>
        <taxon>Bacillati</taxon>
        <taxon>Bacillota</taxon>
        <taxon>Clostridia</taxon>
        <taxon>Eubacteriales</taxon>
        <taxon>Clostridiaceae</taxon>
        <taxon>Clostridium</taxon>
    </lineage>
</organism>
<accession>A0ABS6EJF1</accession>
<evidence type="ECO:0000313" key="3">
    <source>
        <dbReference type="Proteomes" id="UP000726170"/>
    </source>
</evidence>
<dbReference type="Proteomes" id="UP000726170">
    <property type="component" value="Unassembled WGS sequence"/>
</dbReference>
<feature type="transmembrane region" description="Helical" evidence="1">
    <location>
        <begin position="12"/>
        <end position="35"/>
    </location>
</feature>
<sequence>MIKIEKYKSGFTLVEVIIAMVLIIGTVAIFSTVAYSSLKAGNSNKQGLEGTIIAQNYLELIKAKKENGEIKNLETLEEYIRSLSFNMGECGYYKEDIKDGIKYGVHIKFTLKEDSEVGKLVDILVEVKPQDSNSIKLGTKIYIPNIENKEL</sequence>